<sequence length="304" mass="33557">MNQPRLGSTSRFRLSLRRNRDGVIGYSILFPVLLGFAIFSVFPALFVVYLSFAEWNGLEGGPIWVGLKNYVTFFNQGDYLASLARAGVYGLICLFFTTVLGFLIAVLLNQKVVGSSAIRTIWYLPALVPFAVISQMAVAVLNPVDGLLKQMMVRFGMEPIVFQTSALWMSFWIILLTVWKGVGGTVVIYLAGLQGIDTTLYEAARVDGASKAKTLWHVTIPSLRPITMFVLVTGIIGSFQIFEPVQLISRGGPNGETNIILYRIYQDAFQGFSFGMASASSVMVLLATLVFTIMQYRNSKRGIV</sequence>
<evidence type="ECO:0000256" key="7">
    <source>
        <dbReference type="RuleBase" id="RU363032"/>
    </source>
</evidence>
<feature type="transmembrane region" description="Helical" evidence="7">
    <location>
        <begin position="88"/>
        <end position="108"/>
    </location>
</feature>
<evidence type="ECO:0000259" key="8">
    <source>
        <dbReference type="PROSITE" id="PS50928"/>
    </source>
</evidence>
<accession>A0A3D9JSF9</accession>
<dbReference type="Pfam" id="PF00528">
    <property type="entry name" value="BPD_transp_1"/>
    <property type="match status" value="1"/>
</dbReference>
<dbReference type="SUPFAM" id="SSF161098">
    <property type="entry name" value="MetI-like"/>
    <property type="match status" value="1"/>
</dbReference>
<evidence type="ECO:0000256" key="6">
    <source>
        <dbReference type="ARBA" id="ARBA00023136"/>
    </source>
</evidence>
<evidence type="ECO:0000313" key="10">
    <source>
        <dbReference type="Proteomes" id="UP000256977"/>
    </source>
</evidence>
<evidence type="ECO:0000313" key="9">
    <source>
        <dbReference type="EMBL" id="RED76699.1"/>
    </source>
</evidence>
<keyword evidence="3" id="KW-1003">Cell membrane</keyword>
<dbReference type="InterPro" id="IPR000515">
    <property type="entry name" value="MetI-like"/>
</dbReference>
<dbReference type="InterPro" id="IPR035906">
    <property type="entry name" value="MetI-like_sf"/>
</dbReference>
<evidence type="ECO:0000256" key="2">
    <source>
        <dbReference type="ARBA" id="ARBA00022448"/>
    </source>
</evidence>
<dbReference type="RefSeq" id="WP_116061497.1">
    <property type="nucleotide sequence ID" value="NZ_QRDZ01000011.1"/>
</dbReference>
<keyword evidence="4 7" id="KW-0812">Transmembrane</keyword>
<dbReference type="EMBL" id="QRDZ01000011">
    <property type="protein sequence ID" value="RED76699.1"/>
    <property type="molecule type" value="Genomic_DNA"/>
</dbReference>
<comment type="similarity">
    <text evidence="7">Belongs to the binding-protein-dependent transport system permease family.</text>
</comment>
<dbReference type="Proteomes" id="UP000256977">
    <property type="component" value="Unassembled WGS sequence"/>
</dbReference>
<comment type="caution">
    <text evidence="9">The sequence shown here is derived from an EMBL/GenBank/DDBJ whole genome shotgun (WGS) entry which is preliminary data.</text>
</comment>
<evidence type="ECO:0000256" key="4">
    <source>
        <dbReference type="ARBA" id="ARBA00022692"/>
    </source>
</evidence>
<dbReference type="GO" id="GO:0005886">
    <property type="term" value="C:plasma membrane"/>
    <property type="evidence" value="ECO:0007669"/>
    <property type="project" value="UniProtKB-SubCell"/>
</dbReference>
<keyword evidence="2 7" id="KW-0813">Transport</keyword>
<gene>
    <name evidence="9" type="ORF">DFP98_11183</name>
</gene>
<evidence type="ECO:0000256" key="5">
    <source>
        <dbReference type="ARBA" id="ARBA00022989"/>
    </source>
</evidence>
<dbReference type="PANTHER" id="PTHR30193">
    <property type="entry name" value="ABC TRANSPORTER PERMEASE PROTEIN"/>
    <property type="match status" value="1"/>
</dbReference>
<feature type="transmembrane region" description="Helical" evidence="7">
    <location>
        <begin position="272"/>
        <end position="294"/>
    </location>
</feature>
<evidence type="ECO:0000256" key="1">
    <source>
        <dbReference type="ARBA" id="ARBA00004651"/>
    </source>
</evidence>
<dbReference type="AlphaFoldDB" id="A0A3D9JSF9"/>
<evidence type="ECO:0000256" key="3">
    <source>
        <dbReference type="ARBA" id="ARBA00022475"/>
    </source>
</evidence>
<feature type="transmembrane region" description="Helical" evidence="7">
    <location>
        <begin position="223"/>
        <end position="242"/>
    </location>
</feature>
<dbReference type="InterPro" id="IPR051393">
    <property type="entry name" value="ABC_transporter_permease"/>
</dbReference>
<keyword evidence="5 7" id="KW-1133">Transmembrane helix</keyword>
<comment type="subcellular location">
    <subcellularLocation>
        <location evidence="1 7">Cell membrane</location>
        <topology evidence="1 7">Multi-pass membrane protein</topology>
    </subcellularLocation>
</comment>
<feature type="domain" description="ABC transmembrane type-1" evidence="8">
    <location>
        <begin position="83"/>
        <end position="295"/>
    </location>
</feature>
<organism evidence="9 10">
    <name type="scientific">Cohnella phaseoli</name>
    <dbReference type="NCBI Taxonomy" id="456490"/>
    <lineage>
        <taxon>Bacteria</taxon>
        <taxon>Bacillati</taxon>
        <taxon>Bacillota</taxon>
        <taxon>Bacilli</taxon>
        <taxon>Bacillales</taxon>
        <taxon>Paenibacillaceae</taxon>
        <taxon>Cohnella</taxon>
    </lineage>
</organism>
<keyword evidence="6 7" id="KW-0472">Membrane</keyword>
<dbReference type="GO" id="GO:0055085">
    <property type="term" value="P:transmembrane transport"/>
    <property type="evidence" value="ECO:0007669"/>
    <property type="project" value="InterPro"/>
</dbReference>
<reference evidence="9 10" key="1">
    <citation type="submission" date="2018-07" db="EMBL/GenBank/DDBJ databases">
        <title>Genomic Encyclopedia of Type Strains, Phase III (KMG-III): the genomes of soil and plant-associated and newly described type strains.</title>
        <authorList>
            <person name="Whitman W."/>
        </authorList>
    </citation>
    <scope>NUCLEOTIDE SEQUENCE [LARGE SCALE GENOMIC DNA]</scope>
    <source>
        <strain evidence="9 10">CECT 7287</strain>
    </source>
</reference>
<protein>
    <submittedName>
        <fullName evidence="9">Carbohydrate ABC transporter membrane protein 1 (CUT1 family)</fullName>
    </submittedName>
</protein>
<dbReference type="CDD" id="cd06261">
    <property type="entry name" value="TM_PBP2"/>
    <property type="match status" value="1"/>
</dbReference>
<name>A0A3D9JSF9_9BACL</name>
<feature type="transmembrane region" description="Helical" evidence="7">
    <location>
        <begin position="23"/>
        <end position="52"/>
    </location>
</feature>
<feature type="transmembrane region" description="Helical" evidence="7">
    <location>
        <begin position="120"/>
        <end position="140"/>
    </location>
</feature>
<dbReference type="PANTHER" id="PTHR30193:SF37">
    <property type="entry name" value="INNER MEMBRANE ABC TRANSPORTER PERMEASE PROTEIN YCJO"/>
    <property type="match status" value="1"/>
</dbReference>
<dbReference type="Gene3D" id="1.10.3720.10">
    <property type="entry name" value="MetI-like"/>
    <property type="match status" value="1"/>
</dbReference>
<keyword evidence="10" id="KW-1185">Reference proteome</keyword>
<dbReference type="PROSITE" id="PS50928">
    <property type="entry name" value="ABC_TM1"/>
    <property type="match status" value="1"/>
</dbReference>
<proteinExistence type="inferred from homology"/>
<dbReference type="OrthoDB" id="2647177at2"/>